<reference evidence="8 9" key="1">
    <citation type="submission" date="2020-07" db="EMBL/GenBank/DDBJ databases">
        <authorList>
            <person name="Khare M."/>
        </authorList>
    </citation>
    <scope>NUCLEOTIDE SEQUENCE [LARGE SCALE GENOMIC DNA]</scope>
    <source>
        <strain evidence="8 9">P8776</strain>
    </source>
</reference>
<keyword evidence="3 8" id="KW-0808">Transferase</keyword>
<evidence type="ECO:0000256" key="6">
    <source>
        <dbReference type="ARBA" id="ARBA00047942"/>
    </source>
</evidence>
<keyword evidence="9" id="KW-1185">Reference proteome</keyword>
<dbReference type="Gene3D" id="3.40.50.150">
    <property type="entry name" value="Vaccinia Virus protein VP39"/>
    <property type="match status" value="1"/>
</dbReference>
<dbReference type="PRINTS" id="PR00507">
    <property type="entry name" value="N12N6MTFRASE"/>
</dbReference>
<dbReference type="InterPro" id="IPR029063">
    <property type="entry name" value="SAM-dependent_MTases_sf"/>
</dbReference>
<evidence type="ECO:0000256" key="3">
    <source>
        <dbReference type="ARBA" id="ARBA00022679"/>
    </source>
</evidence>
<dbReference type="PANTHER" id="PTHR42933:SF3">
    <property type="entry name" value="TYPE I RESTRICTION ENZYME MJAVIII METHYLASE SUBUNIT"/>
    <property type="match status" value="1"/>
</dbReference>
<name>A0A838WL76_9CORY</name>
<sequence>QEAFDLILANPPFAGSIDESSLDPALASLVSSKKTELLFLARFLTLLKPGGRAAVIVPEGVLFGSTKAHKQLRKHLLDDQRLDAVIKLPSGTFKPYSGVSTAILCFTRTDRGSTEDVWFYEVTADGLSLDDKRTPLLDAHMLGPTPTVRPRNSEVVDDNPDAATLTADQHKANNLPDVLARWQERTGAERQRTRTEQSFTVPAEEIREADYDLSMNRYKEIVFNAEDTRDPLEIIAEIKELDAEIAAGLNKLEVMLQEAK</sequence>
<accession>A0A838WL76</accession>
<dbReference type="InterPro" id="IPR003356">
    <property type="entry name" value="DNA_methylase_A-5"/>
</dbReference>
<gene>
    <name evidence="8" type="ORF">H0H28_00165</name>
</gene>
<dbReference type="InterPro" id="IPR051537">
    <property type="entry name" value="DNA_Adenine_Mtase"/>
</dbReference>
<dbReference type="EMBL" id="JACEOR010000009">
    <property type="protein sequence ID" value="MBA4503776.1"/>
    <property type="molecule type" value="Genomic_DNA"/>
</dbReference>
<evidence type="ECO:0000256" key="5">
    <source>
        <dbReference type="ARBA" id="ARBA00022747"/>
    </source>
</evidence>
<organism evidence="8 9">
    <name type="scientific">Corynebacterium sanguinis</name>
    <dbReference type="NCBI Taxonomy" id="2594913"/>
    <lineage>
        <taxon>Bacteria</taxon>
        <taxon>Bacillati</taxon>
        <taxon>Actinomycetota</taxon>
        <taxon>Actinomycetes</taxon>
        <taxon>Mycobacteriales</taxon>
        <taxon>Corynebacteriaceae</taxon>
        <taxon>Corynebacterium</taxon>
    </lineage>
</organism>
<dbReference type="PANTHER" id="PTHR42933">
    <property type="entry name" value="SLR6095 PROTEIN"/>
    <property type="match status" value="1"/>
</dbReference>
<dbReference type="EC" id="2.1.1.72" evidence="1"/>
<dbReference type="AlphaFoldDB" id="A0A838WL76"/>
<evidence type="ECO:0000313" key="8">
    <source>
        <dbReference type="EMBL" id="MBA4503776.1"/>
    </source>
</evidence>
<dbReference type="InterPro" id="IPR002052">
    <property type="entry name" value="DNA_methylase_N6_adenine_CS"/>
</dbReference>
<evidence type="ECO:0000256" key="1">
    <source>
        <dbReference type="ARBA" id="ARBA00011900"/>
    </source>
</evidence>
<keyword evidence="2 8" id="KW-0489">Methyltransferase</keyword>
<dbReference type="RefSeq" id="WP_181729307.1">
    <property type="nucleotide sequence ID" value="NZ_JACEOR010000009.1"/>
</dbReference>
<dbReference type="GO" id="GO:0009307">
    <property type="term" value="P:DNA restriction-modification system"/>
    <property type="evidence" value="ECO:0007669"/>
    <property type="project" value="UniProtKB-KW"/>
</dbReference>
<dbReference type="PROSITE" id="PS00092">
    <property type="entry name" value="N6_MTASE"/>
    <property type="match status" value="1"/>
</dbReference>
<keyword evidence="4" id="KW-0949">S-adenosyl-L-methionine</keyword>
<dbReference type="GO" id="GO:0003677">
    <property type="term" value="F:DNA binding"/>
    <property type="evidence" value="ECO:0007669"/>
    <property type="project" value="InterPro"/>
</dbReference>
<dbReference type="Pfam" id="PF02384">
    <property type="entry name" value="N6_Mtase"/>
    <property type="match status" value="1"/>
</dbReference>
<comment type="caution">
    <text evidence="8">The sequence shown here is derived from an EMBL/GenBank/DDBJ whole genome shotgun (WGS) entry which is preliminary data.</text>
</comment>
<feature type="non-terminal residue" evidence="8">
    <location>
        <position position="1"/>
    </location>
</feature>
<dbReference type="SUPFAM" id="SSF53335">
    <property type="entry name" value="S-adenosyl-L-methionine-dependent methyltransferases"/>
    <property type="match status" value="1"/>
</dbReference>
<keyword evidence="5" id="KW-0680">Restriction system</keyword>
<protein>
    <recommendedName>
        <fullName evidence="1">site-specific DNA-methyltransferase (adenine-specific)</fullName>
        <ecNumber evidence="1">2.1.1.72</ecNumber>
    </recommendedName>
</protein>
<dbReference type="Proteomes" id="UP000580709">
    <property type="component" value="Unassembled WGS sequence"/>
</dbReference>
<evidence type="ECO:0000256" key="2">
    <source>
        <dbReference type="ARBA" id="ARBA00022603"/>
    </source>
</evidence>
<feature type="domain" description="DNA methylase adenine-specific" evidence="7">
    <location>
        <begin position="2"/>
        <end position="220"/>
    </location>
</feature>
<dbReference type="GO" id="GO:0009007">
    <property type="term" value="F:site-specific DNA-methyltransferase (adenine-specific) activity"/>
    <property type="evidence" value="ECO:0007669"/>
    <property type="project" value="UniProtKB-EC"/>
</dbReference>
<evidence type="ECO:0000313" key="9">
    <source>
        <dbReference type="Proteomes" id="UP000580709"/>
    </source>
</evidence>
<evidence type="ECO:0000259" key="7">
    <source>
        <dbReference type="Pfam" id="PF02384"/>
    </source>
</evidence>
<evidence type="ECO:0000256" key="4">
    <source>
        <dbReference type="ARBA" id="ARBA00022691"/>
    </source>
</evidence>
<dbReference type="GO" id="GO:0008170">
    <property type="term" value="F:N-methyltransferase activity"/>
    <property type="evidence" value="ECO:0007669"/>
    <property type="project" value="InterPro"/>
</dbReference>
<comment type="catalytic activity">
    <reaction evidence="6">
        <text>a 2'-deoxyadenosine in DNA + S-adenosyl-L-methionine = an N(6)-methyl-2'-deoxyadenosine in DNA + S-adenosyl-L-homocysteine + H(+)</text>
        <dbReference type="Rhea" id="RHEA:15197"/>
        <dbReference type="Rhea" id="RHEA-COMP:12418"/>
        <dbReference type="Rhea" id="RHEA-COMP:12419"/>
        <dbReference type="ChEBI" id="CHEBI:15378"/>
        <dbReference type="ChEBI" id="CHEBI:57856"/>
        <dbReference type="ChEBI" id="CHEBI:59789"/>
        <dbReference type="ChEBI" id="CHEBI:90615"/>
        <dbReference type="ChEBI" id="CHEBI:90616"/>
        <dbReference type="EC" id="2.1.1.72"/>
    </reaction>
</comment>
<dbReference type="GO" id="GO:0032259">
    <property type="term" value="P:methylation"/>
    <property type="evidence" value="ECO:0007669"/>
    <property type="project" value="UniProtKB-KW"/>
</dbReference>
<proteinExistence type="predicted"/>